<dbReference type="Proteomes" id="UP000008986">
    <property type="component" value="Segment"/>
</dbReference>
<dbReference type="CDD" id="cd15457">
    <property type="entry name" value="NADAR"/>
    <property type="match status" value="1"/>
</dbReference>
<name>C9DG70_BPW14</name>
<dbReference type="NCBIfam" id="TIGR02464">
    <property type="entry name" value="ribofla_fusion"/>
    <property type="match status" value="1"/>
</dbReference>
<evidence type="ECO:0000313" key="3">
    <source>
        <dbReference type="Proteomes" id="UP000008986"/>
    </source>
</evidence>
<dbReference type="InterPro" id="IPR012816">
    <property type="entry name" value="NADAR"/>
</dbReference>
<feature type="domain" description="NADAR" evidence="1">
    <location>
        <begin position="9"/>
        <end position="138"/>
    </location>
</feature>
<evidence type="ECO:0000313" key="2">
    <source>
        <dbReference type="EMBL" id="ACV50121.1"/>
    </source>
</evidence>
<dbReference type="GeneID" id="8684047"/>
<protein>
    <recommendedName>
        <fullName evidence="1">NADAR domain-containing protein</fullName>
    </recommendedName>
</protein>
<organismHost>
    <name type="scientific">Delftia acidovorans</name>
    <name type="common">Pseudomonas acidovorans</name>
    <name type="synonym">Comamonas acidovorans</name>
    <dbReference type="NCBI Taxonomy" id="80866"/>
</organismHost>
<keyword evidence="3" id="KW-1185">Reference proteome</keyword>
<accession>C9DG70</accession>
<dbReference type="Gene3D" id="1.10.357.40">
    <property type="entry name" value="YbiA-like"/>
    <property type="match status" value="1"/>
</dbReference>
<dbReference type="KEGG" id="vg:8684047"/>
<dbReference type="SUPFAM" id="SSF143990">
    <property type="entry name" value="YbiA-like"/>
    <property type="match status" value="1"/>
</dbReference>
<dbReference type="RefSeq" id="YP_003358953.1">
    <property type="nucleotide sequence ID" value="NC_013697.1"/>
</dbReference>
<sequence length="169" mass="19394">MIDNFKTPETEWLSNMYPCRVLYEGVVYPSAEHAYAAQKAVDWLDREEIAQAKTGYLAKQMGAAVQKRADWDQVKMRVMLEVLRAKFFNNDFLGDKLLATGSQELVEGNWWHDTFWGVCEGVGENHLGKLLMQVRRELEARRLYQGLNPVMQAVFLASTSDAEFKEALL</sequence>
<organism evidence="2 3">
    <name type="scientific">Delftia phage PhiW-14</name>
    <name type="common">Deftia acidovorans bacteriophage phiW-14</name>
    <dbReference type="NCBI Taxonomy" id="665032"/>
    <lineage>
        <taxon>Viruses</taxon>
        <taxon>Duplodnaviria</taxon>
        <taxon>Heunggongvirae</taxon>
        <taxon>Uroviricota</taxon>
        <taxon>Caudoviricetes</taxon>
        <taxon>Ionavirus</taxon>
        <taxon>Ionavirus W14</taxon>
    </lineage>
</organism>
<evidence type="ECO:0000259" key="1">
    <source>
        <dbReference type="Pfam" id="PF08719"/>
    </source>
</evidence>
<gene>
    <name evidence="2" type="primary">99</name>
</gene>
<reference evidence="3" key="1">
    <citation type="submission" date="2009-07" db="EMBL/GenBank/DDBJ databases">
        <authorList>
            <person name="Kropinski A.M."/>
            <person name="Villegas A."/>
            <person name="Lingohr E.J."/>
        </authorList>
    </citation>
    <scope>NUCLEOTIDE SEQUENCE [LARGE SCALE GENOMIC DNA]</scope>
</reference>
<proteinExistence type="predicted"/>
<dbReference type="InterPro" id="IPR037238">
    <property type="entry name" value="YbiA-like_sf"/>
</dbReference>
<dbReference type="OrthoDB" id="24258at10239"/>
<dbReference type="EMBL" id="GQ357915">
    <property type="protein sequence ID" value="ACV50121.1"/>
    <property type="molecule type" value="Genomic_DNA"/>
</dbReference>
<dbReference type="Pfam" id="PF08719">
    <property type="entry name" value="NADAR"/>
    <property type="match status" value="1"/>
</dbReference>